<dbReference type="InterPro" id="IPR050065">
    <property type="entry name" value="GlmU-like"/>
</dbReference>
<evidence type="ECO:0000313" key="5">
    <source>
        <dbReference type="Proteomes" id="UP000094296"/>
    </source>
</evidence>
<evidence type="ECO:0000313" key="4">
    <source>
        <dbReference type="EMBL" id="OEF97725.1"/>
    </source>
</evidence>
<dbReference type="AlphaFoldDB" id="A0A1E5G402"/>
<sequence length="238" mass="26934">MVNKAVIVAAGLSSRLYPLTLDTPKGLLKINDETLLLRSIRLIKNLGISEVAVVIGYQSETMIQALEGEAIVIVNPFYQHCNNMGSLWFAKNFVSNQPFLYMHGDIIYDEIILQSSHCEFLRNPYDLHLVTDFTEADEEAMKVKITPENFLVESNKQLSKQDSAGEWTGIAFINNSEAVFAYIEEALLAGNLNVYDTYAFTNMAGDGYKLYCSATNHLQWIEVDFLTDYEKAKRMFTL</sequence>
<evidence type="ECO:0000256" key="2">
    <source>
        <dbReference type="ARBA" id="ARBA00022695"/>
    </source>
</evidence>
<dbReference type="InterPro" id="IPR029044">
    <property type="entry name" value="Nucleotide-diphossugar_trans"/>
</dbReference>
<dbReference type="PANTHER" id="PTHR43584">
    <property type="entry name" value="NUCLEOTIDYL TRANSFERASE"/>
    <property type="match status" value="1"/>
</dbReference>
<name>A0A1E5G402_9FIRM</name>
<dbReference type="GO" id="GO:0016779">
    <property type="term" value="F:nucleotidyltransferase activity"/>
    <property type="evidence" value="ECO:0007669"/>
    <property type="project" value="UniProtKB-KW"/>
</dbReference>
<keyword evidence="5" id="KW-1185">Reference proteome</keyword>
<dbReference type="OrthoDB" id="9803871at2"/>
<organism evidence="4 5">
    <name type="scientific">Desulfuribacillus alkaliarsenatis</name>
    <dbReference type="NCBI Taxonomy" id="766136"/>
    <lineage>
        <taxon>Bacteria</taxon>
        <taxon>Bacillati</taxon>
        <taxon>Bacillota</taxon>
        <taxon>Desulfuribacillia</taxon>
        <taxon>Desulfuribacillales</taxon>
        <taxon>Desulfuribacillaceae</taxon>
        <taxon>Desulfuribacillus</taxon>
    </lineage>
</organism>
<dbReference type="InterPro" id="IPR025877">
    <property type="entry name" value="MobA-like_NTP_Trfase"/>
</dbReference>
<proteinExistence type="predicted"/>
<gene>
    <name evidence="4" type="ORF">BHF68_14095</name>
</gene>
<dbReference type="EMBL" id="MIJE01000005">
    <property type="protein sequence ID" value="OEF97725.1"/>
    <property type="molecule type" value="Genomic_DNA"/>
</dbReference>
<dbReference type="SUPFAM" id="SSF53448">
    <property type="entry name" value="Nucleotide-diphospho-sugar transferases"/>
    <property type="match status" value="1"/>
</dbReference>
<comment type="caution">
    <text evidence="4">The sequence shown here is derived from an EMBL/GenBank/DDBJ whole genome shotgun (WGS) entry which is preliminary data.</text>
</comment>
<keyword evidence="1" id="KW-0808">Transferase</keyword>
<dbReference type="Pfam" id="PF12804">
    <property type="entry name" value="NTP_transf_3"/>
    <property type="match status" value="1"/>
</dbReference>
<keyword evidence="2" id="KW-0548">Nucleotidyltransferase</keyword>
<dbReference type="CDD" id="cd02523">
    <property type="entry name" value="PC_cytidylyltransferase"/>
    <property type="match status" value="1"/>
</dbReference>
<feature type="domain" description="MobA-like NTP transferase" evidence="3">
    <location>
        <begin position="5"/>
        <end position="124"/>
    </location>
</feature>
<evidence type="ECO:0000259" key="3">
    <source>
        <dbReference type="Pfam" id="PF12804"/>
    </source>
</evidence>
<evidence type="ECO:0000256" key="1">
    <source>
        <dbReference type="ARBA" id="ARBA00022679"/>
    </source>
</evidence>
<dbReference type="PANTHER" id="PTHR43584:SF5">
    <property type="entry name" value="PROTEIN LICC"/>
    <property type="match status" value="1"/>
</dbReference>
<dbReference type="RefSeq" id="WP_069642595.1">
    <property type="nucleotide sequence ID" value="NZ_MIJE01000005.1"/>
</dbReference>
<reference evidence="4 5" key="1">
    <citation type="submission" date="2016-09" db="EMBL/GenBank/DDBJ databases">
        <title>Draft genome sequence for the type strain of Desulfuribacillus alkaliarsenatis AHT28, an obligately anaerobic, sulfidogenic bacterium isolated from Russian soda lake sediments.</title>
        <authorList>
            <person name="Abin C.A."/>
            <person name="Hollibaugh J.T."/>
        </authorList>
    </citation>
    <scope>NUCLEOTIDE SEQUENCE [LARGE SCALE GENOMIC DNA]</scope>
    <source>
        <strain evidence="4 5">AHT28</strain>
    </source>
</reference>
<dbReference type="STRING" id="766136.BHF68_14095"/>
<accession>A0A1E5G402</accession>
<protein>
    <recommendedName>
        <fullName evidence="3">MobA-like NTP transferase domain-containing protein</fullName>
    </recommendedName>
</protein>
<dbReference type="Gene3D" id="3.90.550.10">
    <property type="entry name" value="Spore Coat Polysaccharide Biosynthesis Protein SpsA, Chain A"/>
    <property type="match status" value="1"/>
</dbReference>
<dbReference type="Proteomes" id="UP000094296">
    <property type="component" value="Unassembled WGS sequence"/>
</dbReference>